<dbReference type="OrthoDB" id="5772781at2759"/>
<protein>
    <recommendedName>
        <fullName evidence="1">protein-ribulosamine 3-kinase</fullName>
        <ecNumber evidence="1">2.7.1.172</ecNumber>
    </recommendedName>
</protein>
<comment type="caution">
    <text evidence="3">The sequence shown here is derived from an EMBL/GenBank/DDBJ whole genome shotgun (WGS) entry which is preliminary data.</text>
</comment>
<evidence type="ECO:0000313" key="4">
    <source>
        <dbReference type="Proteomes" id="UP001150538"/>
    </source>
</evidence>
<gene>
    <name evidence="3" type="ORF">H4219_000660</name>
</gene>
<organism evidence="3 4">
    <name type="scientific">Mycoemilia scoparia</name>
    <dbReference type="NCBI Taxonomy" id="417184"/>
    <lineage>
        <taxon>Eukaryota</taxon>
        <taxon>Fungi</taxon>
        <taxon>Fungi incertae sedis</taxon>
        <taxon>Zoopagomycota</taxon>
        <taxon>Kickxellomycotina</taxon>
        <taxon>Kickxellomycetes</taxon>
        <taxon>Kickxellales</taxon>
        <taxon>Kickxellaceae</taxon>
        <taxon>Mycoemilia</taxon>
    </lineage>
</organism>
<evidence type="ECO:0000256" key="2">
    <source>
        <dbReference type="ARBA" id="ARBA00048655"/>
    </source>
</evidence>
<reference evidence="3" key="1">
    <citation type="submission" date="2022-07" db="EMBL/GenBank/DDBJ databases">
        <title>Phylogenomic reconstructions and comparative analyses of Kickxellomycotina fungi.</title>
        <authorList>
            <person name="Reynolds N.K."/>
            <person name="Stajich J.E."/>
            <person name="Barry K."/>
            <person name="Grigoriev I.V."/>
            <person name="Crous P."/>
            <person name="Smith M.E."/>
        </authorList>
    </citation>
    <scope>NUCLEOTIDE SEQUENCE</scope>
    <source>
        <strain evidence="3">NBRC 100468</strain>
    </source>
</reference>
<dbReference type="Gene3D" id="3.30.200.20">
    <property type="entry name" value="Phosphorylase Kinase, domain 1"/>
    <property type="match status" value="1"/>
</dbReference>
<dbReference type="Gene3D" id="3.90.1200.10">
    <property type="match status" value="1"/>
</dbReference>
<dbReference type="GO" id="GO:0102193">
    <property type="term" value="F:protein-ribulosamine 3-kinase activity"/>
    <property type="evidence" value="ECO:0007669"/>
    <property type="project" value="UniProtKB-EC"/>
</dbReference>
<dbReference type="SUPFAM" id="SSF56112">
    <property type="entry name" value="Protein kinase-like (PK-like)"/>
    <property type="match status" value="1"/>
</dbReference>
<proteinExistence type="predicted"/>
<dbReference type="PANTHER" id="PTHR12149">
    <property type="entry name" value="FRUCTOSAMINE 3 KINASE-RELATED PROTEIN"/>
    <property type="match status" value="1"/>
</dbReference>
<dbReference type="Proteomes" id="UP001150538">
    <property type="component" value="Unassembled WGS sequence"/>
</dbReference>
<evidence type="ECO:0000256" key="1">
    <source>
        <dbReference type="ARBA" id="ARBA00011961"/>
    </source>
</evidence>
<evidence type="ECO:0000313" key="3">
    <source>
        <dbReference type="EMBL" id="KAJ1921343.1"/>
    </source>
</evidence>
<comment type="catalytic activity">
    <reaction evidence="2">
        <text>N(6)-D-ribulosyl-L-lysyl-[protein] + ATP = N(6)-(3-O-phospho-D-ribulosyl)-L-lysyl-[protein] + ADP + H(+)</text>
        <dbReference type="Rhea" id="RHEA:48432"/>
        <dbReference type="Rhea" id="RHEA-COMP:12103"/>
        <dbReference type="Rhea" id="RHEA-COMP:12104"/>
        <dbReference type="ChEBI" id="CHEBI:15378"/>
        <dbReference type="ChEBI" id="CHEBI:30616"/>
        <dbReference type="ChEBI" id="CHEBI:90418"/>
        <dbReference type="ChEBI" id="CHEBI:90420"/>
        <dbReference type="ChEBI" id="CHEBI:456216"/>
        <dbReference type="EC" id="2.7.1.172"/>
    </reaction>
    <physiologicalReaction direction="left-to-right" evidence="2">
        <dbReference type="Rhea" id="RHEA:48433"/>
    </physiologicalReaction>
</comment>
<dbReference type="EC" id="2.7.1.172" evidence="1"/>
<dbReference type="EMBL" id="JANBPU010000005">
    <property type="protein sequence ID" value="KAJ1921343.1"/>
    <property type="molecule type" value="Genomic_DNA"/>
</dbReference>
<dbReference type="InterPro" id="IPR016477">
    <property type="entry name" value="Fructo-/Ketosamine-3-kinase"/>
</dbReference>
<sequence>MMNSLIVSVVSMLREAKILGEKDSICWTRQIIGDEEGNGNLFQSTTGQRFFVKAMIVNPEMSLDNILTMYKGEMKSLEAIAATKTIRVPKPYCTGVLNNKQGAFIVQEFVEFGDNKYDPKVQEMLGTQLAQLHLTEGSDMFGFDIHNTIGLTFQENTWTETWPDFLRRRLQYQFKLVKEKYNDPKLDTQGERLIANLGKFFKDVDIRPSLIHGDLWSGNYNVDSNGKPVIYDPAAYWGHHEAELGMIHFFGGFDRSFYDAYFRLIPKAKGFDQRLLIYTLYHALNHLNLFGRGYSGQCIDILNKLDI</sequence>
<dbReference type="PANTHER" id="PTHR12149:SF8">
    <property type="entry name" value="PROTEIN-RIBULOSAMINE 3-KINASE"/>
    <property type="match status" value="1"/>
</dbReference>
<name>A0A9W8DSR1_9FUNG</name>
<dbReference type="Pfam" id="PF03881">
    <property type="entry name" value="Fructosamin_kin"/>
    <property type="match status" value="1"/>
</dbReference>
<keyword evidence="4" id="KW-1185">Reference proteome</keyword>
<dbReference type="AlphaFoldDB" id="A0A9W8DSR1"/>
<dbReference type="InterPro" id="IPR011009">
    <property type="entry name" value="Kinase-like_dom_sf"/>
</dbReference>
<accession>A0A9W8DSR1</accession>